<reference evidence="9" key="1">
    <citation type="journal article" date="2019" name="Nat. Commun.">
        <title>Expansion of phycobilisome linker gene families in mesophilic red algae.</title>
        <authorList>
            <person name="Lee J."/>
            <person name="Kim D."/>
            <person name="Bhattacharya D."/>
            <person name="Yoon H.S."/>
        </authorList>
    </citation>
    <scope>NUCLEOTIDE SEQUENCE [LARGE SCALE GENOMIC DNA]</scope>
    <source>
        <strain evidence="9">CCMP 1328</strain>
    </source>
</reference>
<dbReference type="AlphaFoldDB" id="A0A5J4YLE6"/>
<feature type="compositionally biased region" description="Polar residues" evidence="6">
    <location>
        <begin position="116"/>
        <end position="143"/>
    </location>
</feature>
<evidence type="ECO:0000256" key="3">
    <source>
        <dbReference type="ARBA" id="ARBA00023163"/>
    </source>
</evidence>
<evidence type="ECO:0000313" key="8">
    <source>
        <dbReference type="EMBL" id="KAA8491965.1"/>
    </source>
</evidence>
<feature type="region of interest" description="Disordered" evidence="6">
    <location>
        <begin position="291"/>
        <end position="353"/>
    </location>
</feature>
<evidence type="ECO:0000256" key="1">
    <source>
        <dbReference type="ARBA" id="ARBA00023015"/>
    </source>
</evidence>
<dbReference type="InterPro" id="IPR004827">
    <property type="entry name" value="bZIP"/>
</dbReference>
<comment type="caution">
    <text evidence="8">The sequence shown here is derived from an EMBL/GenBank/DDBJ whole genome shotgun (WGS) entry which is preliminary data.</text>
</comment>
<dbReference type="OrthoDB" id="6035at2759"/>
<keyword evidence="4" id="KW-0539">Nucleus</keyword>
<evidence type="ECO:0000259" key="7">
    <source>
        <dbReference type="PROSITE" id="PS50217"/>
    </source>
</evidence>
<keyword evidence="1" id="KW-0805">Transcription regulation</keyword>
<proteinExistence type="predicted"/>
<keyword evidence="3" id="KW-0804">Transcription</keyword>
<feature type="domain" description="BZIP" evidence="7">
    <location>
        <begin position="192"/>
        <end position="255"/>
    </location>
</feature>
<dbReference type="GO" id="GO:0003700">
    <property type="term" value="F:DNA-binding transcription factor activity"/>
    <property type="evidence" value="ECO:0007669"/>
    <property type="project" value="InterPro"/>
</dbReference>
<dbReference type="SMART" id="SM00338">
    <property type="entry name" value="BRLZ"/>
    <property type="match status" value="1"/>
</dbReference>
<dbReference type="CDD" id="cd14686">
    <property type="entry name" value="bZIP"/>
    <property type="match status" value="1"/>
</dbReference>
<evidence type="ECO:0000256" key="2">
    <source>
        <dbReference type="ARBA" id="ARBA00023125"/>
    </source>
</evidence>
<evidence type="ECO:0000256" key="4">
    <source>
        <dbReference type="ARBA" id="ARBA00023242"/>
    </source>
</evidence>
<evidence type="ECO:0000256" key="5">
    <source>
        <dbReference type="SAM" id="Coils"/>
    </source>
</evidence>
<name>A0A5J4YLE6_PORPP</name>
<dbReference type="PANTHER" id="PTHR45764:SF38">
    <property type="entry name" value="BZIP TRANSCRIPTION FACTOR 44"/>
    <property type="match status" value="1"/>
</dbReference>
<evidence type="ECO:0000313" key="9">
    <source>
        <dbReference type="Proteomes" id="UP000324585"/>
    </source>
</evidence>
<feature type="compositionally biased region" description="Basic residues" evidence="6">
    <location>
        <begin position="342"/>
        <end position="353"/>
    </location>
</feature>
<dbReference type="Gene3D" id="1.20.5.170">
    <property type="match status" value="1"/>
</dbReference>
<dbReference type="PANTHER" id="PTHR45764">
    <property type="entry name" value="BZIP TRANSCRIPTION FACTOR 44"/>
    <property type="match status" value="1"/>
</dbReference>
<organism evidence="8 9">
    <name type="scientific">Porphyridium purpureum</name>
    <name type="common">Red alga</name>
    <name type="synonym">Porphyridium cruentum</name>
    <dbReference type="NCBI Taxonomy" id="35688"/>
    <lineage>
        <taxon>Eukaryota</taxon>
        <taxon>Rhodophyta</taxon>
        <taxon>Bangiophyceae</taxon>
        <taxon>Porphyridiales</taxon>
        <taxon>Porphyridiaceae</taxon>
        <taxon>Porphyridium</taxon>
    </lineage>
</organism>
<feature type="compositionally biased region" description="Polar residues" evidence="6">
    <location>
        <begin position="62"/>
        <end position="77"/>
    </location>
</feature>
<keyword evidence="5" id="KW-0175">Coiled coil</keyword>
<keyword evidence="9" id="KW-1185">Reference proteome</keyword>
<dbReference type="Proteomes" id="UP000324585">
    <property type="component" value="Unassembled WGS sequence"/>
</dbReference>
<feature type="coiled-coil region" evidence="5">
    <location>
        <begin position="210"/>
        <end position="258"/>
    </location>
</feature>
<feature type="region of interest" description="Disordered" evidence="6">
    <location>
        <begin position="43"/>
        <end position="152"/>
    </location>
</feature>
<dbReference type="PROSITE" id="PS00036">
    <property type="entry name" value="BZIP_BASIC"/>
    <property type="match status" value="1"/>
</dbReference>
<keyword evidence="2" id="KW-0238">DNA-binding</keyword>
<gene>
    <name evidence="8" type="ORF">FVE85_8447</name>
</gene>
<evidence type="ECO:0000256" key="6">
    <source>
        <dbReference type="SAM" id="MobiDB-lite"/>
    </source>
</evidence>
<dbReference type="GO" id="GO:0003677">
    <property type="term" value="F:DNA binding"/>
    <property type="evidence" value="ECO:0007669"/>
    <property type="project" value="UniProtKB-KW"/>
</dbReference>
<dbReference type="InterPro" id="IPR046347">
    <property type="entry name" value="bZIP_sf"/>
</dbReference>
<protein>
    <recommendedName>
        <fullName evidence="7">BZIP domain-containing protein</fullName>
    </recommendedName>
</protein>
<dbReference type="PROSITE" id="PS50217">
    <property type="entry name" value="BZIP"/>
    <property type="match status" value="1"/>
</dbReference>
<accession>A0A5J4YLE6</accession>
<sequence>MMAQNPNQSWKKRAREKEETAALLLEMDDEEAAAAALQQIPMMHQALASPREELPPVPGLQPTGTSADVSELLSTDAPNPDRAGPSTYTLAPHPRAHSQNHATDDFSAQYKAEGRQPTSEATSLGLACSSSNPNLHGTAASSRNGEDSDDEEMRKVKAELELLEKRVDPKELGDLSGTTSAMSRKMTKEEHDLMLYKRKLRNRLSAARSRKRHQETLASLQTEIESLNEHSNRVMAKCEEASTENTKLREENMRLYCENMNLRSRLSALNGAINPQQISVGAVGASVEPAPTGVPGGAGQVPNTSGNAALPTGGHGLDREAPPRGGDAAVRGPTNGAAEKTRGKKPAKRAVGE</sequence>
<dbReference type="SUPFAM" id="SSF57959">
    <property type="entry name" value="Leucine zipper domain"/>
    <property type="match status" value="1"/>
</dbReference>
<dbReference type="EMBL" id="VRMN01000011">
    <property type="protein sequence ID" value="KAA8491965.1"/>
    <property type="molecule type" value="Genomic_DNA"/>
</dbReference>